<feature type="compositionally biased region" description="Basic and acidic residues" evidence="1">
    <location>
        <begin position="282"/>
        <end position="292"/>
    </location>
</feature>
<name>W4JPP2_HETIT</name>
<dbReference type="InParanoid" id="W4JPP2"/>
<proteinExistence type="predicted"/>
<evidence type="ECO:0000256" key="1">
    <source>
        <dbReference type="SAM" id="MobiDB-lite"/>
    </source>
</evidence>
<dbReference type="AlphaFoldDB" id="W4JPP2"/>
<sequence length="301" mass="32047">MPVPTEVSASLAQTPPYRPPPPFHTATSSVTPLPPSTPSPIGHPAGVPPTAYTRQEGYFPPGPTVPMLRPDVSPGWGPYVTLPQLRLYPFYAPFSQSVPFTGAMLPFSYHGPQPPTLARWLKPSKAERKRLKAERKRLNAIQVETTRLQGVKDWLEKYNGAATDTDNEASEKAAASEKINVPAADIATAMAARAANVAARHAVATAIRADTVAYRAFATAVDAAGAAVAAADAALKAAADAVAAAAMRDMEKQNSEIVTKPADNDVNQSLEHTVEEMAAEQDGPRHELSDLHTEEDERSAA</sequence>
<organism evidence="2 3">
    <name type="scientific">Heterobasidion irregulare (strain TC 32-1)</name>
    <dbReference type="NCBI Taxonomy" id="747525"/>
    <lineage>
        <taxon>Eukaryota</taxon>
        <taxon>Fungi</taxon>
        <taxon>Dikarya</taxon>
        <taxon>Basidiomycota</taxon>
        <taxon>Agaricomycotina</taxon>
        <taxon>Agaricomycetes</taxon>
        <taxon>Russulales</taxon>
        <taxon>Bondarzewiaceae</taxon>
        <taxon>Heterobasidion</taxon>
        <taxon>Heterobasidion annosum species complex</taxon>
    </lineage>
</organism>
<dbReference type="Proteomes" id="UP000030671">
    <property type="component" value="Unassembled WGS sequence"/>
</dbReference>
<dbReference type="GeneID" id="20676734"/>
<dbReference type="KEGG" id="hir:HETIRDRAFT_456358"/>
<evidence type="ECO:0000313" key="3">
    <source>
        <dbReference type="Proteomes" id="UP000030671"/>
    </source>
</evidence>
<keyword evidence="3" id="KW-1185">Reference proteome</keyword>
<feature type="region of interest" description="Disordered" evidence="1">
    <location>
        <begin position="1"/>
        <end position="48"/>
    </location>
</feature>
<evidence type="ECO:0000313" key="2">
    <source>
        <dbReference type="EMBL" id="ETW74836.1"/>
    </source>
</evidence>
<reference evidence="2 3" key="1">
    <citation type="journal article" date="2012" name="New Phytol.">
        <title>Insight into trade-off between wood decay and parasitism from the genome of a fungal forest pathogen.</title>
        <authorList>
            <person name="Olson A."/>
            <person name="Aerts A."/>
            <person name="Asiegbu F."/>
            <person name="Belbahri L."/>
            <person name="Bouzid O."/>
            <person name="Broberg A."/>
            <person name="Canback B."/>
            <person name="Coutinho P.M."/>
            <person name="Cullen D."/>
            <person name="Dalman K."/>
            <person name="Deflorio G."/>
            <person name="van Diepen L.T."/>
            <person name="Dunand C."/>
            <person name="Duplessis S."/>
            <person name="Durling M."/>
            <person name="Gonthier P."/>
            <person name="Grimwood J."/>
            <person name="Fossdal C.G."/>
            <person name="Hansson D."/>
            <person name="Henrissat B."/>
            <person name="Hietala A."/>
            <person name="Himmelstrand K."/>
            <person name="Hoffmeister D."/>
            <person name="Hogberg N."/>
            <person name="James T.Y."/>
            <person name="Karlsson M."/>
            <person name="Kohler A."/>
            <person name="Kues U."/>
            <person name="Lee Y.H."/>
            <person name="Lin Y.C."/>
            <person name="Lind M."/>
            <person name="Lindquist E."/>
            <person name="Lombard V."/>
            <person name="Lucas S."/>
            <person name="Lunden K."/>
            <person name="Morin E."/>
            <person name="Murat C."/>
            <person name="Park J."/>
            <person name="Raffaello T."/>
            <person name="Rouze P."/>
            <person name="Salamov A."/>
            <person name="Schmutz J."/>
            <person name="Solheim H."/>
            <person name="Stahlberg J."/>
            <person name="Velez H."/>
            <person name="de Vries R.P."/>
            <person name="Wiebenga A."/>
            <person name="Woodward S."/>
            <person name="Yakovlev I."/>
            <person name="Garbelotto M."/>
            <person name="Martin F."/>
            <person name="Grigoriev I.V."/>
            <person name="Stenlid J."/>
        </authorList>
    </citation>
    <scope>NUCLEOTIDE SEQUENCE [LARGE SCALE GENOMIC DNA]</scope>
    <source>
        <strain evidence="2 3">TC 32-1</strain>
    </source>
</reference>
<gene>
    <name evidence="2" type="ORF">HETIRDRAFT_456358</name>
</gene>
<accession>W4JPP2</accession>
<protein>
    <submittedName>
        <fullName evidence="2">Uncharacterized protein</fullName>
    </submittedName>
</protein>
<dbReference type="RefSeq" id="XP_009553311.1">
    <property type="nucleotide sequence ID" value="XM_009555016.1"/>
</dbReference>
<dbReference type="EMBL" id="KI925467">
    <property type="protein sequence ID" value="ETW74836.1"/>
    <property type="molecule type" value="Genomic_DNA"/>
</dbReference>
<feature type="region of interest" description="Disordered" evidence="1">
    <location>
        <begin position="258"/>
        <end position="301"/>
    </location>
</feature>
<dbReference type="HOGENOM" id="CLU_924559_0_0_1"/>